<reference evidence="1" key="1">
    <citation type="submission" date="2022-11" db="EMBL/GenBank/DDBJ databases">
        <title>Lacrimispora xylanolytica sy1, complete genome.</title>
        <authorList>
            <person name="Choi S."/>
        </authorList>
    </citation>
    <scope>NUCLEOTIDE SEQUENCE</scope>
    <source>
        <strain evidence="1">Sy1</strain>
    </source>
</reference>
<organism evidence="1 2">
    <name type="scientific">Lacrimispora xylanolytica</name>
    <dbReference type="NCBI Taxonomy" id="29375"/>
    <lineage>
        <taxon>Bacteria</taxon>
        <taxon>Bacillati</taxon>
        <taxon>Bacillota</taxon>
        <taxon>Clostridia</taxon>
        <taxon>Lachnospirales</taxon>
        <taxon>Lachnospiraceae</taxon>
        <taxon>Lacrimispora</taxon>
    </lineage>
</organism>
<evidence type="ECO:0000313" key="1">
    <source>
        <dbReference type="EMBL" id="WAJ24022.1"/>
    </source>
</evidence>
<accession>A0ABY7ABF9</accession>
<protein>
    <submittedName>
        <fullName evidence="1">Uncharacterized protein</fullName>
    </submittedName>
</protein>
<name>A0ABY7ABF9_9FIRM</name>
<sequence>MEKNKNTIAGLNDYALSACGCDKEKIVKAVENCVLAMSELTITESKIARTHLDNVMERMYKRSPDTVIGTIQPRL</sequence>
<proteinExistence type="predicted"/>
<dbReference type="EMBL" id="CP113524">
    <property type="protein sequence ID" value="WAJ24022.1"/>
    <property type="molecule type" value="Genomic_DNA"/>
</dbReference>
<evidence type="ECO:0000313" key="2">
    <source>
        <dbReference type="Proteomes" id="UP001163115"/>
    </source>
</evidence>
<gene>
    <name evidence="1" type="ORF">OW255_00385</name>
</gene>
<dbReference type="Proteomes" id="UP001163115">
    <property type="component" value="Chromosome"/>
</dbReference>
<dbReference type="RefSeq" id="WP_268115255.1">
    <property type="nucleotide sequence ID" value="NZ_CP113524.1"/>
</dbReference>
<keyword evidence="2" id="KW-1185">Reference proteome</keyword>